<keyword evidence="2 3" id="KW-0175">Coiled coil</keyword>
<proteinExistence type="inferred from homology"/>
<evidence type="ECO:0000256" key="1">
    <source>
        <dbReference type="ARBA" id="ARBA00005537"/>
    </source>
</evidence>
<comment type="similarity">
    <text evidence="1">Belongs to the SIKE family.</text>
</comment>
<dbReference type="Pfam" id="PF05769">
    <property type="entry name" value="SIKE"/>
    <property type="match status" value="1"/>
</dbReference>
<dbReference type="EMBL" id="MPUH01001089">
    <property type="protein sequence ID" value="OMJ70421.1"/>
    <property type="molecule type" value="Genomic_DNA"/>
</dbReference>
<comment type="caution">
    <text evidence="5">The sequence shown here is derived from an EMBL/GenBank/DDBJ whole genome shotgun (WGS) entry which is preliminary data.</text>
</comment>
<reference evidence="5 6" key="1">
    <citation type="submission" date="2016-11" db="EMBL/GenBank/DDBJ databases">
        <title>The macronuclear genome of Stentor coeruleus: a giant cell with tiny introns.</title>
        <authorList>
            <person name="Slabodnick M."/>
            <person name="Ruby J.G."/>
            <person name="Reiff S.B."/>
            <person name="Swart E.C."/>
            <person name="Gosai S."/>
            <person name="Prabakaran S."/>
            <person name="Witkowska E."/>
            <person name="Larue G.E."/>
            <person name="Fisher S."/>
            <person name="Freeman R.M."/>
            <person name="Gunawardena J."/>
            <person name="Chu W."/>
            <person name="Stover N.A."/>
            <person name="Gregory B.D."/>
            <person name="Nowacki M."/>
            <person name="Derisi J."/>
            <person name="Roy S.W."/>
            <person name="Marshall W.F."/>
            <person name="Sood P."/>
        </authorList>
    </citation>
    <scope>NUCLEOTIDE SEQUENCE [LARGE SCALE GENOMIC DNA]</scope>
    <source>
        <strain evidence="5">WM001</strain>
    </source>
</reference>
<sequence>MESKNMNYLISSIKKETSKLKRNLTENIKSRVQDSAGKEKLSPKTSPSNKDLPPLPKISNFTPQETIRADITSSKILIENLIQDNKMLHEDIEDFKMTLEVLVEKLKDTKRELEVEKLNNTRIDILEQQILKEQARKQGLLQQHLKLKEKYLSLLNTMREAAFSLSDDNKEDITLFEKLSKENGKLKELLAFSRISDPKTQDLERISEENKEDDHEKYKNTLKNYRDQRIAQKRSKSFAIVGRKNYLLMSPKEKNNSNNVWDNFFKKHEQKAKN</sequence>
<evidence type="ECO:0000313" key="6">
    <source>
        <dbReference type="Proteomes" id="UP000187209"/>
    </source>
</evidence>
<evidence type="ECO:0000313" key="5">
    <source>
        <dbReference type="EMBL" id="OMJ70421.1"/>
    </source>
</evidence>
<feature type="compositionally biased region" description="Basic and acidic residues" evidence="4">
    <location>
        <begin position="28"/>
        <end position="42"/>
    </location>
</feature>
<evidence type="ECO:0000256" key="2">
    <source>
        <dbReference type="ARBA" id="ARBA00023054"/>
    </source>
</evidence>
<feature type="region of interest" description="Disordered" evidence="4">
    <location>
        <begin position="22"/>
        <end position="60"/>
    </location>
</feature>
<dbReference type="OrthoDB" id="21214at2759"/>
<name>A0A1R2B0X9_9CILI</name>
<protein>
    <submittedName>
        <fullName evidence="5">Uncharacterized protein</fullName>
    </submittedName>
</protein>
<evidence type="ECO:0000256" key="3">
    <source>
        <dbReference type="SAM" id="Coils"/>
    </source>
</evidence>
<evidence type="ECO:0000256" key="4">
    <source>
        <dbReference type="SAM" id="MobiDB-lite"/>
    </source>
</evidence>
<dbReference type="AlphaFoldDB" id="A0A1R2B0X9"/>
<feature type="coiled-coil region" evidence="3">
    <location>
        <begin position="78"/>
        <end position="143"/>
    </location>
</feature>
<accession>A0A1R2B0X9</accession>
<dbReference type="Proteomes" id="UP000187209">
    <property type="component" value="Unassembled WGS sequence"/>
</dbReference>
<gene>
    <name evidence="5" type="ORF">SteCoe_31605</name>
</gene>
<dbReference type="InterPro" id="IPR008555">
    <property type="entry name" value="SIKE"/>
</dbReference>
<organism evidence="5 6">
    <name type="scientific">Stentor coeruleus</name>
    <dbReference type="NCBI Taxonomy" id="5963"/>
    <lineage>
        <taxon>Eukaryota</taxon>
        <taxon>Sar</taxon>
        <taxon>Alveolata</taxon>
        <taxon>Ciliophora</taxon>
        <taxon>Postciliodesmatophora</taxon>
        <taxon>Heterotrichea</taxon>
        <taxon>Heterotrichida</taxon>
        <taxon>Stentoridae</taxon>
        <taxon>Stentor</taxon>
    </lineage>
</organism>
<keyword evidence="6" id="KW-1185">Reference proteome</keyword>